<reference evidence="1" key="1">
    <citation type="submission" date="2018-06" db="EMBL/GenBank/DDBJ databases">
        <authorList>
            <person name="Zhirakovskaya E."/>
        </authorList>
    </citation>
    <scope>NUCLEOTIDE SEQUENCE</scope>
</reference>
<name>A0A3B0SWT2_9ZZZZ</name>
<gene>
    <name evidence="1" type="ORF">MNBD_ALPHA05-2287</name>
</gene>
<sequence length="91" mass="9413">MIPKTILAASAAFFMTSGPLLADEFADWCTASAPDGADMSKIEETCACLEAATEGDGDARASMESAGEIADREARFAALSDDAQEAVSSCR</sequence>
<protein>
    <submittedName>
        <fullName evidence="1">Uncharacterized protein</fullName>
    </submittedName>
</protein>
<evidence type="ECO:0000313" key="1">
    <source>
        <dbReference type="EMBL" id="VAV99225.1"/>
    </source>
</evidence>
<dbReference type="AlphaFoldDB" id="A0A3B0SWT2"/>
<organism evidence="1">
    <name type="scientific">hydrothermal vent metagenome</name>
    <dbReference type="NCBI Taxonomy" id="652676"/>
    <lineage>
        <taxon>unclassified sequences</taxon>
        <taxon>metagenomes</taxon>
        <taxon>ecological metagenomes</taxon>
    </lineage>
</organism>
<accession>A0A3B0SWT2</accession>
<dbReference type="EMBL" id="UOEH01000269">
    <property type="protein sequence ID" value="VAV99225.1"/>
    <property type="molecule type" value="Genomic_DNA"/>
</dbReference>
<proteinExistence type="predicted"/>